<evidence type="ECO:0000313" key="2">
    <source>
        <dbReference type="Proteomes" id="UP001528672"/>
    </source>
</evidence>
<keyword evidence="2" id="KW-1185">Reference proteome</keyword>
<dbReference type="Gene3D" id="1.10.472.150">
    <property type="entry name" value="Glucose-regulated metallo-peptidase M90, N-terminal domain"/>
    <property type="match status" value="1"/>
</dbReference>
<comment type="caution">
    <text evidence="1">The sequence shown here is derived from an EMBL/GenBank/DDBJ whole genome shotgun (WGS) entry which is preliminary data.</text>
</comment>
<dbReference type="PANTHER" id="PTHR30164:SF2">
    <property type="entry name" value="PROTEIN MTFA"/>
    <property type="match status" value="1"/>
</dbReference>
<sequence length="289" mass="31988">MTTGSPAPLTAPSPWARLRQLLGLALARPWLGAAPPPIPDTLWQSVWSTQRFMHGLSSEEQQALRQHSATFLAHKEFHGAHGLAVDDVMALTVAQQACLPLLHLNDPTPVQTWYGDFVGIVLHPGLAVARREQVDEDGVVHEWQEELAGEAMHGGPVMLSWPEVQAAADSAEQGYNVVIHEFLHKMDLADGQADGCPPLPPGFLGQSLARASREAWLAVLTPAWEDFREQVIRAERFGQAQPWLDAYAAEALDEFYAVTGEAYFVNRPRFALEFPALLTLYDAFFRRIP</sequence>
<dbReference type="PANTHER" id="PTHR30164">
    <property type="entry name" value="MTFA PEPTIDASE"/>
    <property type="match status" value="1"/>
</dbReference>
<dbReference type="Gene3D" id="3.40.390.10">
    <property type="entry name" value="Collagenase (Catalytic Domain)"/>
    <property type="match status" value="1"/>
</dbReference>
<dbReference type="CDD" id="cd20169">
    <property type="entry name" value="Peptidase_M90_mtfA"/>
    <property type="match status" value="1"/>
</dbReference>
<dbReference type="Pfam" id="PF06167">
    <property type="entry name" value="Peptidase_M90"/>
    <property type="match status" value="1"/>
</dbReference>
<accession>A0ABT5MDR5</accession>
<proteinExistence type="predicted"/>
<evidence type="ECO:0000313" key="1">
    <source>
        <dbReference type="EMBL" id="MDD0814730.1"/>
    </source>
</evidence>
<protein>
    <submittedName>
        <fullName evidence="1">Zinc-dependent peptidase</fullName>
    </submittedName>
</protein>
<dbReference type="InterPro" id="IPR042252">
    <property type="entry name" value="MtfA_N"/>
</dbReference>
<dbReference type="RefSeq" id="WP_273926402.1">
    <property type="nucleotide sequence ID" value="NZ_JAQSIO010000003.1"/>
</dbReference>
<name>A0ABT5MDR5_9BURK</name>
<organism evidence="1 2">
    <name type="scientific">Curvibacter microcysteis</name>
    <dbReference type="NCBI Taxonomy" id="3026419"/>
    <lineage>
        <taxon>Bacteria</taxon>
        <taxon>Pseudomonadati</taxon>
        <taxon>Pseudomonadota</taxon>
        <taxon>Betaproteobacteria</taxon>
        <taxon>Burkholderiales</taxon>
        <taxon>Comamonadaceae</taxon>
        <taxon>Curvibacter</taxon>
    </lineage>
</organism>
<gene>
    <name evidence="1" type="ORF">PSQ39_08820</name>
</gene>
<dbReference type="Proteomes" id="UP001528672">
    <property type="component" value="Unassembled WGS sequence"/>
</dbReference>
<dbReference type="SUPFAM" id="SSF55486">
    <property type="entry name" value="Metalloproteases ('zincins'), catalytic domain"/>
    <property type="match status" value="1"/>
</dbReference>
<dbReference type="InterPro" id="IPR024079">
    <property type="entry name" value="MetalloPept_cat_dom_sf"/>
</dbReference>
<reference evidence="1 2" key="1">
    <citation type="submission" date="2023-02" db="EMBL/GenBank/DDBJ databases">
        <title>Bacterial whole genome sequence for Curvibacter sp. HBC28.</title>
        <authorList>
            <person name="Le V."/>
            <person name="Ko S.-R."/>
            <person name="Ahn C.-Y."/>
            <person name="Oh H.-M."/>
        </authorList>
    </citation>
    <scope>NUCLEOTIDE SEQUENCE [LARGE SCALE GENOMIC DNA]</scope>
    <source>
        <strain evidence="1 2">HBC28</strain>
    </source>
</reference>
<dbReference type="EMBL" id="JAQSIO010000003">
    <property type="protein sequence ID" value="MDD0814730.1"/>
    <property type="molecule type" value="Genomic_DNA"/>
</dbReference>
<dbReference type="InterPro" id="IPR010384">
    <property type="entry name" value="MtfA_fam"/>
</dbReference>